<evidence type="ECO:0000256" key="1">
    <source>
        <dbReference type="SAM" id="Coils"/>
    </source>
</evidence>
<accession>A0A1Z3N3R6</accession>
<dbReference type="RefSeq" id="WP_088563783.1">
    <property type="nucleotide sequence ID" value="NZ_CP020946.1"/>
</dbReference>
<organism evidence="2 3">
    <name type="scientific">Bdellovibrio bacteriovorus</name>
    <dbReference type="NCBI Taxonomy" id="959"/>
    <lineage>
        <taxon>Bacteria</taxon>
        <taxon>Pseudomonadati</taxon>
        <taxon>Bdellovibrionota</taxon>
        <taxon>Bdellovibrionia</taxon>
        <taxon>Bdellovibrionales</taxon>
        <taxon>Pseudobdellovibrionaceae</taxon>
        <taxon>Bdellovibrio</taxon>
    </lineage>
</organism>
<evidence type="ECO:0008006" key="4">
    <source>
        <dbReference type="Google" id="ProtNLM"/>
    </source>
</evidence>
<protein>
    <recommendedName>
        <fullName evidence="4">DUF3972 domain-containing protein</fullName>
    </recommendedName>
</protein>
<evidence type="ECO:0000313" key="3">
    <source>
        <dbReference type="Proteomes" id="UP000197003"/>
    </source>
</evidence>
<sequence>MNVESYGSWLPLTDYSTKYKISVSTLRRRIKADDIKFRFEDGKYFIMDEPMGTHQRVHRPSQESDLALVGAHQGMMKGYEMATSKDETKTTDLADKVVKVKNDEPILTAANKLLNELKKAYTQILHEKEEQILHLKEEVTDLKTLVRVLESENDRLKGFKQ</sequence>
<dbReference type="OrthoDB" id="5293465at2"/>
<feature type="coiled-coil region" evidence="1">
    <location>
        <begin position="110"/>
        <end position="152"/>
    </location>
</feature>
<keyword evidence="1" id="KW-0175">Coiled coil</keyword>
<reference evidence="2 3" key="1">
    <citation type="submission" date="2017-04" db="EMBL/GenBank/DDBJ databases">
        <title>Whole genome sequence of Bdellovibrio bacteriovorus strain SSB218315.</title>
        <authorList>
            <person name="Oyedara O."/>
            <person name="Rodriguez-Perez M.A."/>
        </authorList>
    </citation>
    <scope>NUCLEOTIDE SEQUENCE [LARGE SCALE GENOMIC DNA]</scope>
    <source>
        <strain evidence="2 3">SSB218315</strain>
    </source>
</reference>
<evidence type="ECO:0000313" key="2">
    <source>
        <dbReference type="EMBL" id="ASD62114.1"/>
    </source>
</evidence>
<proteinExistence type="predicted"/>
<dbReference type="AlphaFoldDB" id="A0A1Z3N3R6"/>
<name>A0A1Z3N3R6_BDEBC</name>
<dbReference type="Proteomes" id="UP000197003">
    <property type="component" value="Chromosome"/>
</dbReference>
<gene>
    <name evidence="2" type="ORF">B9G79_00315</name>
</gene>
<dbReference type="EMBL" id="CP020946">
    <property type="protein sequence ID" value="ASD62114.1"/>
    <property type="molecule type" value="Genomic_DNA"/>
</dbReference>